<dbReference type="Proteomes" id="UP000004371">
    <property type="component" value="Unassembled WGS sequence"/>
</dbReference>
<dbReference type="EMBL" id="AEVS01000084">
    <property type="protein sequence ID" value="EGA64504.1"/>
    <property type="molecule type" value="Genomic_DNA"/>
</dbReference>
<reference evidence="1 2" key="1">
    <citation type="journal article" date="2012" name="Int. J. Syst. Evol. Microbiol.">
        <title>Vibrio caribbeanicus sp. nov., isolated from the marine sponge Scleritoderma cyanea.</title>
        <authorList>
            <person name="Hoffmann M."/>
            <person name="Monday S.R."/>
            <person name="Allard M.W."/>
            <person name="Strain E.A."/>
            <person name="Whittaker P."/>
            <person name="Naum M."/>
            <person name="McCarthy P.J."/>
            <person name="Lopez J.V."/>
            <person name="Fischer M."/>
            <person name="Brown E.W."/>
        </authorList>
    </citation>
    <scope>NUCLEOTIDE SEQUENCE [LARGE SCALE GENOMIC DNA]</scope>
    <source>
        <strain evidence="1 2">LMG 20546</strain>
    </source>
</reference>
<dbReference type="InterPro" id="IPR055091">
    <property type="entry name" value="WelO5-like"/>
</dbReference>
<dbReference type="OrthoDB" id="6532393at2"/>
<protein>
    <submittedName>
        <fullName evidence="1">Uncharacterized protein</fullName>
    </submittedName>
</protein>
<keyword evidence="2" id="KW-1185">Reference proteome</keyword>
<dbReference type="Pfam" id="PF22814">
    <property type="entry name" value="WelO5"/>
    <property type="match status" value="1"/>
</dbReference>
<evidence type="ECO:0000313" key="1">
    <source>
        <dbReference type="EMBL" id="EGA64504.1"/>
    </source>
</evidence>
<dbReference type="RefSeq" id="WP_006880661.1">
    <property type="nucleotide sequence ID" value="NZ_AEVS01000084.1"/>
</dbReference>
<accession>E8LXT6</accession>
<dbReference type="AlphaFoldDB" id="E8LXT6"/>
<evidence type="ECO:0000313" key="2">
    <source>
        <dbReference type="Proteomes" id="UP000004371"/>
    </source>
</evidence>
<dbReference type="Gene3D" id="2.60.120.620">
    <property type="entry name" value="q2cbj1_9rhob like domain"/>
    <property type="match status" value="1"/>
</dbReference>
<organism evidence="1 2">
    <name type="scientific">Vibrio brasiliensis LMG 20546</name>
    <dbReference type="NCBI Taxonomy" id="945543"/>
    <lineage>
        <taxon>Bacteria</taxon>
        <taxon>Pseudomonadati</taxon>
        <taxon>Pseudomonadota</taxon>
        <taxon>Gammaproteobacteria</taxon>
        <taxon>Vibrionales</taxon>
        <taxon>Vibrionaceae</taxon>
        <taxon>Vibrio</taxon>
        <taxon>Vibrio oreintalis group</taxon>
    </lineage>
</organism>
<dbReference type="eggNOG" id="ENOG5030BIC">
    <property type="taxonomic scope" value="Bacteria"/>
</dbReference>
<sequence>MIIRVSKDSLEMSHIMSLINKECSAIVIENFIPKETIQYLLERIINSPLKNSHSLASQFKKIGPAYTEVSTEEQRKTYHDESIFHINRFRKIASPYISPIDELRLVLEEKWLGGARLLQDDSSKFFVGTCRYLEKNVELKPHTDQLFRNINKESNIIINEQLAAITYLSMPRDGGELETWQQYPTPGEYESLKGDSIYGIDRDMLPPARVKYKPIPGEMVIINSNEIHAVRPSMDIERISLGCWIGYQDKNKPLVYWS</sequence>
<dbReference type="STRING" id="945543.VIBR0546_16853"/>
<name>E8LXT6_9VIBR</name>
<gene>
    <name evidence="1" type="ORF">VIBR0546_16853</name>
</gene>
<proteinExistence type="predicted"/>
<comment type="caution">
    <text evidence="1">The sequence shown here is derived from an EMBL/GenBank/DDBJ whole genome shotgun (WGS) entry which is preliminary data.</text>
</comment>